<dbReference type="Proteomes" id="UP001432062">
    <property type="component" value="Chromosome"/>
</dbReference>
<name>A0ABZ1Z076_9NOCA</name>
<dbReference type="RefSeq" id="WP_327093734.1">
    <property type="nucleotide sequence ID" value="NZ_CP109149.1"/>
</dbReference>
<dbReference type="EMBL" id="CP109441">
    <property type="protein sequence ID" value="WUV48942.1"/>
    <property type="molecule type" value="Genomic_DNA"/>
</dbReference>
<protein>
    <recommendedName>
        <fullName evidence="3">Glycine zipper family protein</fullName>
    </recommendedName>
</protein>
<sequence length="226" mass="21897">MLPLAVVLGTGVANASPDDTALAPAIPSTTADWLSLTQHEPGHGPSPLPSLFALLGRSPVDLVPPLDSRRGDRAVGPANPLVADSWTRVETVDAPETPPAVDQQPIQAFCERVPVDPDRCTVTAVDAGVGAAIGAGIAAGVSAPVAIAAGMVGAAAGFVAGIPFMPTGLVVGPLLGAAVGVAVVAGPAALLGAALGASVGAIVGITTPLPQDGRTDGSGAATTSPR</sequence>
<accession>A0ABZ1Z076</accession>
<reference evidence="1" key="1">
    <citation type="submission" date="2022-10" db="EMBL/GenBank/DDBJ databases">
        <title>The complete genomes of actinobacterial strains from the NBC collection.</title>
        <authorList>
            <person name="Joergensen T.S."/>
            <person name="Alvarez Arevalo M."/>
            <person name="Sterndorff E.B."/>
            <person name="Faurdal D."/>
            <person name="Vuksanovic O."/>
            <person name="Mourched A.-S."/>
            <person name="Charusanti P."/>
            <person name="Shaw S."/>
            <person name="Blin K."/>
            <person name="Weber T."/>
        </authorList>
    </citation>
    <scope>NUCLEOTIDE SEQUENCE</scope>
    <source>
        <strain evidence="1">NBC_01482</strain>
    </source>
</reference>
<evidence type="ECO:0000313" key="1">
    <source>
        <dbReference type="EMBL" id="WUV48942.1"/>
    </source>
</evidence>
<evidence type="ECO:0000313" key="2">
    <source>
        <dbReference type="Proteomes" id="UP001432062"/>
    </source>
</evidence>
<evidence type="ECO:0008006" key="3">
    <source>
        <dbReference type="Google" id="ProtNLM"/>
    </source>
</evidence>
<proteinExistence type="predicted"/>
<gene>
    <name evidence="1" type="ORF">OG563_12515</name>
</gene>
<keyword evidence="2" id="KW-1185">Reference proteome</keyword>
<organism evidence="1 2">
    <name type="scientific">Nocardia vinacea</name>
    <dbReference type="NCBI Taxonomy" id="96468"/>
    <lineage>
        <taxon>Bacteria</taxon>
        <taxon>Bacillati</taxon>
        <taxon>Actinomycetota</taxon>
        <taxon>Actinomycetes</taxon>
        <taxon>Mycobacteriales</taxon>
        <taxon>Nocardiaceae</taxon>
        <taxon>Nocardia</taxon>
    </lineage>
</organism>